<evidence type="ECO:0000259" key="3">
    <source>
        <dbReference type="Pfam" id="PF01705"/>
    </source>
</evidence>
<evidence type="ECO:0000256" key="2">
    <source>
        <dbReference type="SAM" id="SignalP"/>
    </source>
</evidence>
<feature type="domain" description="CX" evidence="3">
    <location>
        <begin position="123"/>
        <end position="151"/>
    </location>
</feature>
<name>E3NLB1_CAERE</name>
<dbReference type="InParanoid" id="E3NLB1"/>
<reference evidence="4" key="1">
    <citation type="submission" date="2007-07" db="EMBL/GenBank/DDBJ databases">
        <title>PCAP assembly of the Caenorhabditis remanei genome.</title>
        <authorList>
            <consortium name="The Caenorhabditis remanei Sequencing Consortium"/>
            <person name="Wilson R.K."/>
        </authorList>
    </citation>
    <scope>NUCLEOTIDE SEQUENCE [LARGE SCALE GENOMIC DNA]</scope>
    <source>
        <strain evidence="4">PB4641</strain>
    </source>
</reference>
<protein>
    <recommendedName>
        <fullName evidence="3">CX domain-containing protein</fullName>
    </recommendedName>
</protein>
<dbReference type="AlphaFoldDB" id="E3NLB1"/>
<feature type="transmembrane region" description="Helical" evidence="1">
    <location>
        <begin position="155"/>
        <end position="180"/>
    </location>
</feature>
<dbReference type="Proteomes" id="UP000008281">
    <property type="component" value="Unassembled WGS sequence"/>
</dbReference>
<dbReference type="InterPro" id="IPR002619">
    <property type="entry name" value="CX"/>
</dbReference>
<feature type="chain" id="PRO_5003176788" description="CX domain-containing protein" evidence="2">
    <location>
        <begin position="17"/>
        <end position="251"/>
    </location>
</feature>
<keyword evidence="1" id="KW-1133">Transmembrane helix</keyword>
<dbReference type="eggNOG" id="ENOG502THRB">
    <property type="taxonomic scope" value="Eukaryota"/>
</dbReference>
<sequence>MKMLLIFVLLVMAAYGETTVCTCPEAKINHISPLTFGMTLLSPTFTSLYFNITAENNEVLIKHPSGPIWFADIEYFWDNEYYQGGGQRHSKICSYHIFHYHKELRKVSFIDFFKPKTRIYCFEIKYNTTHRPSTITFGCHWYQECCDLGCCTHGFLNVFILVLLYGGLGVMLVSFCSQLPTESEEDRRMRTRAEIAILFPCPEDNGQEEIPLQEMPEPPKYDDLYPNGCTYNLVTPEIVLHPAEEDETVEA</sequence>
<dbReference type="OMA" id="CDLGCCT"/>
<dbReference type="OrthoDB" id="5779562at2759"/>
<dbReference type="EMBL" id="DS268881">
    <property type="protein sequence ID" value="EFP04487.1"/>
    <property type="molecule type" value="Genomic_DNA"/>
</dbReference>
<organism evidence="5">
    <name type="scientific">Caenorhabditis remanei</name>
    <name type="common">Caenorhabditis vulgaris</name>
    <dbReference type="NCBI Taxonomy" id="31234"/>
    <lineage>
        <taxon>Eukaryota</taxon>
        <taxon>Metazoa</taxon>
        <taxon>Ecdysozoa</taxon>
        <taxon>Nematoda</taxon>
        <taxon>Chromadorea</taxon>
        <taxon>Rhabditida</taxon>
        <taxon>Rhabditina</taxon>
        <taxon>Rhabditomorpha</taxon>
        <taxon>Rhabditoidea</taxon>
        <taxon>Rhabditidae</taxon>
        <taxon>Peloderinae</taxon>
        <taxon>Caenorhabditis</taxon>
    </lineage>
</organism>
<keyword evidence="1" id="KW-0472">Membrane</keyword>
<keyword evidence="1" id="KW-0812">Transmembrane</keyword>
<dbReference type="Pfam" id="PF01705">
    <property type="entry name" value="CX"/>
    <property type="match status" value="2"/>
</dbReference>
<keyword evidence="2" id="KW-0732">Signal</keyword>
<dbReference type="PANTHER" id="PTHR47520:SF2">
    <property type="entry name" value="CX DOMAIN-CONTAINING PROTEIN"/>
    <property type="match status" value="1"/>
</dbReference>
<feature type="signal peptide" evidence="2">
    <location>
        <begin position="1"/>
        <end position="16"/>
    </location>
</feature>
<dbReference type="PANTHER" id="PTHR47520">
    <property type="entry name" value="CX DOMAIN-CONTAINING PROTEIN-RELATED"/>
    <property type="match status" value="1"/>
</dbReference>
<evidence type="ECO:0000313" key="5">
    <source>
        <dbReference type="Proteomes" id="UP000008281"/>
    </source>
</evidence>
<feature type="domain" description="CX" evidence="3">
    <location>
        <begin position="75"/>
        <end position="117"/>
    </location>
</feature>
<evidence type="ECO:0000256" key="1">
    <source>
        <dbReference type="SAM" id="Phobius"/>
    </source>
</evidence>
<gene>
    <name evidence="4" type="ORF">CRE_21014</name>
</gene>
<evidence type="ECO:0000313" key="4">
    <source>
        <dbReference type="EMBL" id="EFP04487.1"/>
    </source>
</evidence>
<proteinExistence type="predicted"/>
<keyword evidence="5" id="KW-1185">Reference proteome</keyword>
<dbReference type="HOGENOM" id="CLU_1107965_0_0_1"/>
<accession>E3NLB1</accession>